<gene>
    <name evidence="1" type="ORF">BDQ12DRAFT_254758</name>
</gene>
<protein>
    <submittedName>
        <fullName evidence="1">Uncharacterized protein</fullName>
    </submittedName>
</protein>
<accession>A0A5C3LSX6</accession>
<name>A0A5C3LSX6_9AGAR</name>
<dbReference type="EMBL" id="ML213615">
    <property type="protein sequence ID" value="TFK36244.1"/>
    <property type="molecule type" value="Genomic_DNA"/>
</dbReference>
<sequence>MASNSKYSGRRIPHLLSCSRNDTMPYNYSRYSVWMHENQYLQYPELNYTISFL</sequence>
<proteinExistence type="predicted"/>
<keyword evidence="2" id="KW-1185">Reference proteome</keyword>
<dbReference type="AlphaFoldDB" id="A0A5C3LSX6"/>
<organism evidence="1 2">
    <name type="scientific">Crucibulum laeve</name>
    <dbReference type="NCBI Taxonomy" id="68775"/>
    <lineage>
        <taxon>Eukaryota</taxon>
        <taxon>Fungi</taxon>
        <taxon>Dikarya</taxon>
        <taxon>Basidiomycota</taxon>
        <taxon>Agaricomycotina</taxon>
        <taxon>Agaricomycetes</taxon>
        <taxon>Agaricomycetidae</taxon>
        <taxon>Agaricales</taxon>
        <taxon>Agaricineae</taxon>
        <taxon>Nidulariaceae</taxon>
        <taxon>Crucibulum</taxon>
    </lineage>
</organism>
<evidence type="ECO:0000313" key="1">
    <source>
        <dbReference type="EMBL" id="TFK36244.1"/>
    </source>
</evidence>
<evidence type="ECO:0000313" key="2">
    <source>
        <dbReference type="Proteomes" id="UP000308652"/>
    </source>
</evidence>
<reference evidence="1 2" key="1">
    <citation type="journal article" date="2019" name="Nat. Ecol. Evol.">
        <title>Megaphylogeny resolves global patterns of mushroom evolution.</title>
        <authorList>
            <person name="Varga T."/>
            <person name="Krizsan K."/>
            <person name="Foldi C."/>
            <person name="Dima B."/>
            <person name="Sanchez-Garcia M."/>
            <person name="Sanchez-Ramirez S."/>
            <person name="Szollosi G.J."/>
            <person name="Szarkandi J.G."/>
            <person name="Papp V."/>
            <person name="Albert L."/>
            <person name="Andreopoulos W."/>
            <person name="Angelini C."/>
            <person name="Antonin V."/>
            <person name="Barry K.W."/>
            <person name="Bougher N.L."/>
            <person name="Buchanan P."/>
            <person name="Buyck B."/>
            <person name="Bense V."/>
            <person name="Catcheside P."/>
            <person name="Chovatia M."/>
            <person name="Cooper J."/>
            <person name="Damon W."/>
            <person name="Desjardin D."/>
            <person name="Finy P."/>
            <person name="Geml J."/>
            <person name="Haridas S."/>
            <person name="Hughes K."/>
            <person name="Justo A."/>
            <person name="Karasinski D."/>
            <person name="Kautmanova I."/>
            <person name="Kiss B."/>
            <person name="Kocsube S."/>
            <person name="Kotiranta H."/>
            <person name="LaButti K.M."/>
            <person name="Lechner B.E."/>
            <person name="Liimatainen K."/>
            <person name="Lipzen A."/>
            <person name="Lukacs Z."/>
            <person name="Mihaltcheva S."/>
            <person name="Morgado L.N."/>
            <person name="Niskanen T."/>
            <person name="Noordeloos M.E."/>
            <person name="Ohm R.A."/>
            <person name="Ortiz-Santana B."/>
            <person name="Ovrebo C."/>
            <person name="Racz N."/>
            <person name="Riley R."/>
            <person name="Savchenko A."/>
            <person name="Shiryaev A."/>
            <person name="Soop K."/>
            <person name="Spirin V."/>
            <person name="Szebenyi C."/>
            <person name="Tomsovsky M."/>
            <person name="Tulloss R.E."/>
            <person name="Uehling J."/>
            <person name="Grigoriev I.V."/>
            <person name="Vagvolgyi C."/>
            <person name="Papp T."/>
            <person name="Martin F.M."/>
            <person name="Miettinen O."/>
            <person name="Hibbett D.S."/>
            <person name="Nagy L.G."/>
        </authorList>
    </citation>
    <scope>NUCLEOTIDE SEQUENCE [LARGE SCALE GENOMIC DNA]</scope>
    <source>
        <strain evidence="1 2">CBS 166.37</strain>
    </source>
</reference>
<dbReference type="Proteomes" id="UP000308652">
    <property type="component" value="Unassembled WGS sequence"/>
</dbReference>